<dbReference type="RefSeq" id="WP_231002623.1">
    <property type="nucleotide sequence ID" value="NZ_JAJNEC010000003.1"/>
</dbReference>
<comment type="caution">
    <text evidence="3">The sequence shown here is derived from an EMBL/GenBank/DDBJ whole genome shotgun (WGS) entry which is preliminary data.</text>
</comment>
<dbReference type="EMBL" id="JAJNEC010000003">
    <property type="protein sequence ID" value="MCD2421719.1"/>
    <property type="molecule type" value="Genomic_DNA"/>
</dbReference>
<dbReference type="PROSITE" id="PS52050">
    <property type="entry name" value="WYL"/>
    <property type="match status" value="1"/>
</dbReference>
<dbReference type="InterPro" id="IPR057727">
    <property type="entry name" value="WCX_dom"/>
</dbReference>
<proteinExistence type="predicted"/>
<evidence type="ECO:0000313" key="4">
    <source>
        <dbReference type="Proteomes" id="UP001199816"/>
    </source>
</evidence>
<protein>
    <submittedName>
        <fullName evidence="3">WYL domain-containing protein</fullName>
    </submittedName>
</protein>
<dbReference type="Pfam" id="PF25583">
    <property type="entry name" value="WCX"/>
    <property type="match status" value="1"/>
</dbReference>
<dbReference type="InterPro" id="IPR026881">
    <property type="entry name" value="WYL_dom"/>
</dbReference>
<organism evidence="3 4">
    <name type="scientific">Niabella pedocola</name>
    <dbReference type="NCBI Taxonomy" id="1752077"/>
    <lineage>
        <taxon>Bacteria</taxon>
        <taxon>Pseudomonadati</taxon>
        <taxon>Bacteroidota</taxon>
        <taxon>Chitinophagia</taxon>
        <taxon>Chitinophagales</taxon>
        <taxon>Chitinophagaceae</taxon>
        <taxon>Niabella</taxon>
    </lineage>
</organism>
<dbReference type="PANTHER" id="PTHR34580:SF9">
    <property type="entry name" value="SLL5097 PROTEIN"/>
    <property type="match status" value="1"/>
</dbReference>
<evidence type="ECO:0000313" key="3">
    <source>
        <dbReference type="EMBL" id="MCD2421719.1"/>
    </source>
</evidence>
<name>A0ABS8PKU0_9BACT</name>
<reference evidence="3 4" key="1">
    <citation type="submission" date="2021-11" db="EMBL/GenBank/DDBJ databases">
        <title>Genomic of Niabella pedocola.</title>
        <authorList>
            <person name="Wu T."/>
        </authorList>
    </citation>
    <scope>NUCLEOTIDE SEQUENCE [LARGE SCALE GENOMIC DNA]</scope>
    <source>
        <strain evidence="3 4">JCM 31011</strain>
    </source>
</reference>
<dbReference type="InterPro" id="IPR051534">
    <property type="entry name" value="CBASS_pafABC_assoc_protein"/>
</dbReference>
<feature type="domain" description="WCX" evidence="2">
    <location>
        <begin position="255"/>
        <end position="332"/>
    </location>
</feature>
<gene>
    <name evidence="3" type="ORF">LQ567_03030</name>
</gene>
<accession>A0ABS8PKU0</accession>
<keyword evidence="4" id="KW-1185">Reference proteome</keyword>
<dbReference type="PANTHER" id="PTHR34580">
    <property type="match status" value="1"/>
</dbReference>
<dbReference type="Proteomes" id="UP001199816">
    <property type="component" value="Unassembled WGS sequence"/>
</dbReference>
<evidence type="ECO:0000259" key="1">
    <source>
        <dbReference type="Pfam" id="PF13280"/>
    </source>
</evidence>
<dbReference type="Pfam" id="PF13280">
    <property type="entry name" value="WYL"/>
    <property type="match status" value="1"/>
</dbReference>
<evidence type="ECO:0000259" key="2">
    <source>
        <dbReference type="Pfam" id="PF25583"/>
    </source>
</evidence>
<sequence length="338" mass="39235">MAINKLALIRYKIIDDCLRNRMRKWTLEELIHTVSEKLYEQEGVENGVSKRTIQGDIQIMRSDKLGYNAPIEIAERKYYYYTDEGYSITKAPMNEVDMNRLKEVIELLKQFNAFQYLEDMGELVARLEDRLYSSAGQTVSYIQFEANALLKGLHFITPLYQSIRNKKALVITYQSFKALQPATAVYYPYLLKEYRNRWFLICRSKKASHLLNLALDRIIALSDVPGEPFVEHTGVDWDRYYNDLVGVTKNQNDRAHKVIIQVNKANAPYVLTKPLHHSQQLLEENDEGIIIRIDVILNFELERELLSFGETIKVLAPRLLAGRVARRLLQAARLYGGI</sequence>
<feature type="domain" description="WYL" evidence="1">
    <location>
        <begin position="156"/>
        <end position="220"/>
    </location>
</feature>